<accession>A0A078MBK6</accession>
<dbReference type="EMBL" id="LN483075">
    <property type="protein sequence ID" value="CEA03640.1"/>
    <property type="molecule type" value="Genomic_DNA"/>
</dbReference>
<proteinExistence type="predicted"/>
<sequence>MWLAFMMPASANLQQQIDEAKAGATIEVTGEHTGNFVITKPLTLIGKDATLRGEGMKPALTIEQTHDVVVDGISVTAQQRAIVIKDVQDAVIKNITATGMLIGIQLHRATTIELAHNIIEGTDAHYAKKGNGLALFQSENLHVHDNTITKVQDGIYIEEVKGITVEDNTVTHSRYGTHFMYSDDGVVENNTYEHNVTGLMVMMVDGFIGRGNHTRYHNDMNGSGILFYDVKNARLEDNEITENRLGLVLQKCDTVRVEGNQFSVNQTALEATRIDDTSLVMANTFTGNILTARSDKQGIALHANYYDDYTGIDADGDGYGDTSYMAYSSFGQWMVRQPAYQYFVASPSVELLTKLDNQTAVAQDVLVDERPKLVAATFTKEAVNYKQATLGGLLFLGTVLLWRRGVKR</sequence>
<dbReference type="SUPFAM" id="SSF51126">
    <property type="entry name" value="Pectin lyase-like"/>
    <property type="match status" value="1"/>
</dbReference>
<reference evidence="2" key="1">
    <citation type="submission" date="2014-07" db="EMBL/GenBank/DDBJ databases">
        <authorList>
            <person name="Urmite Genomes Urmite Genomes"/>
        </authorList>
    </citation>
    <scope>NUCLEOTIDE SEQUENCE</scope>
    <source>
        <strain evidence="2">13S34_air</strain>
    </source>
</reference>
<dbReference type="Gene3D" id="2.160.20.10">
    <property type="entry name" value="Single-stranded right-handed beta-helix, Pectin lyase-like"/>
    <property type="match status" value="1"/>
</dbReference>
<organism evidence="2">
    <name type="scientific">Metalysinibacillus saudimassiliensis</name>
    <dbReference type="NCBI Taxonomy" id="1461583"/>
    <lineage>
        <taxon>Bacteria</taxon>
        <taxon>Bacillati</taxon>
        <taxon>Bacillota</taxon>
        <taxon>Bacilli</taxon>
        <taxon>Bacillales</taxon>
        <taxon>Caryophanaceae</taxon>
        <taxon>Metalysinibacillus</taxon>
    </lineage>
</organism>
<dbReference type="InterPro" id="IPR007742">
    <property type="entry name" value="NosD_dom"/>
</dbReference>
<evidence type="ECO:0000313" key="2">
    <source>
        <dbReference type="EMBL" id="CEA03640.1"/>
    </source>
</evidence>
<dbReference type="PATRIC" id="fig|1461583.4.peg.1570"/>
<dbReference type="InterPro" id="IPR012334">
    <property type="entry name" value="Pectin_lyas_fold"/>
</dbReference>
<feature type="domain" description="Periplasmic copper-binding protein NosD beta helix" evidence="1">
    <location>
        <begin position="116"/>
        <end position="305"/>
    </location>
</feature>
<protein>
    <recommendedName>
        <fullName evidence="1">Periplasmic copper-binding protein NosD beta helix domain-containing protein</fullName>
    </recommendedName>
</protein>
<dbReference type="SMART" id="SM00710">
    <property type="entry name" value="PbH1"/>
    <property type="match status" value="9"/>
</dbReference>
<gene>
    <name evidence="2" type="ORF">BN1050_01635</name>
</gene>
<name>A0A078MBK6_9BACL</name>
<dbReference type="AlphaFoldDB" id="A0A078MBK6"/>
<evidence type="ECO:0000259" key="1">
    <source>
        <dbReference type="Pfam" id="PF05048"/>
    </source>
</evidence>
<dbReference type="InterPro" id="IPR006626">
    <property type="entry name" value="PbH1"/>
</dbReference>
<dbReference type="InterPro" id="IPR022441">
    <property type="entry name" value="Para_beta_helix_rpt-2"/>
</dbReference>
<dbReference type="HOGENOM" id="CLU_041882_1_1_9"/>
<dbReference type="InterPro" id="IPR011050">
    <property type="entry name" value="Pectin_lyase_fold/virulence"/>
</dbReference>
<dbReference type="NCBIfam" id="TIGR03804">
    <property type="entry name" value="para_beta_helix"/>
    <property type="match status" value="2"/>
</dbReference>
<dbReference type="Pfam" id="PF05048">
    <property type="entry name" value="NosD"/>
    <property type="match status" value="1"/>
</dbReference>